<sequence length="157" mass="17381">MTFSLTGRVEWVDTDAAGIYHNSTVVRFVESAEAALVRECGLVGYFPVVPRVRYEVDFHAPLYFGQQVTTDLDIAHLGSSSMRFEFSIWGEAFEGRDRSLAARGSYVTVHIDRAVAGATAAPWPPQWREVLQALVTAPAEPVQDARVRDGLRPNSAR</sequence>
<evidence type="ECO:0000313" key="2">
    <source>
        <dbReference type="Proteomes" id="UP001081071"/>
    </source>
</evidence>
<dbReference type="Proteomes" id="UP001081071">
    <property type="component" value="Unassembled WGS sequence"/>
</dbReference>
<comment type="caution">
    <text evidence="1">The sequence shown here is derived from an EMBL/GenBank/DDBJ whole genome shotgun (WGS) entry which is preliminary data.</text>
</comment>
<name>A0ABT4MD62_9NOCA</name>
<protein>
    <submittedName>
        <fullName evidence="1">Thioesterase family protein</fullName>
    </submittedName>
</protein>
<dbReference type="RefSeq" id="WP_269603825.1">
    <property type="nucleotide sequence ID" value="NZ_JAPWIJ010000004.1"/>
</dbReference>
<reference evidence="1" key="1">
    <citation type="submission" date="2022-12" db="EMBL/GenBank/DDBJ databases">
        <authorList>
            <person name="Krivoruchko A.V."/>
            <person name="Elkin A."/>
        </authorList>
    </citation>
    <scope>NUCLEOTIDE SEQUENCE</scope>
    <source>
        <strain evidence="1">IEGM 1391</strain>
    </source>
</reference>
<keyword evidence="2" id="KW-1185">Reference proteome</keyword>
<dbReference type="InterPro" id="IPR029069">
    <property type="entry name" value="HotDog_dom_sf"/>
</dbReference>
<accession>A0ABT4MD62</accession>
<dbReference type="Pfam" id="PF13279">
    <property type="entry name" value="4HBT_2"/>
    <property type="match status" value="1"/>
</dbReference>
<dbReference type="SUPFAM" id="SSF54637">
    <property type="entry name" value="Thioesterase/thiol ester dehydrase-isomerase"/>
    <property type="match status" value="1"/>
</dbReference>
<dbReference type="Gene3D" id="3.10.129.10">
    <property type="entry name" value="Hotdog Thioesterase"/>
    <property type="match status" value="1"/>
</dbReference>
<evidence type="ECO:0000313" key="1">
    <source>
        <dbReference type="EMBL" id="MCZ4518921.1"/>
    </source>
</evidence>
<proteinExistence type="predicted"/>
<organism evidence="1 2">
    <name type="scientific">Rhodococcus ruber</name>
    <dbReference type="NCBI Taxonomy" id="1830"/>
    <lineage>
        <taxon>Bacteria</taxon>
        <taxon>Bacillati</taxon>
        <taxon>Actinomycetota</taxon>
        <taxon>Actinomycetes</taxon>
        <taxon>Mycobacteriales</taxon>
        <taxon>Nocardiaceae</taxon>
        <taxon>Rhodococcus</taxon>
    </lineage>
</organism>
<gene>
    <name evidence="1" type="ORF">O4220_10360</name>
</gene>
<dbReference type="EMBL" id="JAPWIJ010000004">
    <property type="protein sequence ID" value="MCZ4518921.1"/>
    <property type="molecule type" value="Genomic_DNA"/>
</dbReference>
<dbReference type="CDD" id="cd00586">
    <property type="entry name" value="4HBT"/>
    <property type="match status" value="1"/>
</dbReference>